<evidence type="ECO:0000313" key="3">
    <source>
        <dbReference type="Proteomes" id="UP000509448"/>
    </source>
</evidence>
<name>A0A4P2VKI9_9ARCH</name>
<organism evidence="2 3">
    <name type="scientific">Conexivisphaera calida</name>
    <dbReference type="NCBI Taxonomy" id="1874277"/>
    <lineage>
        <taxon>Archaea</taxon>
        <taxon>Nitrososphaerota</taxon>
        <taxon>Conexivisphaeria</taxon>
        <taxon>Conexivisphaerales</taxon>
        <taxon>Conexivisphaeraceae</taxon>
        <taxon>Conexivisphaera</taxon>
    </lineage>
</organism>
<proteinExistence type="predicted"/>
<dbReference type="InterPro" id="IPR011009">
    <property type="entry name" value="Kinase-like_dom_sf"/>
</dbReference>
<dbReference type="Gene3D" id="1.10.510.10">
    <property type="entry name" value="Transferase(Phosphotransferase) domain 1"/>
    <property type="match status" value="1"/>
</dbReference>
<dbReference type="PROSITE" id="PS50993">
    <property type="entry name" value="NIDOGEN_G2"/>
    <property type="match status" value="1"/>
</dbReference>
<dbReference type="OrthoDB" id="35902at2157"/>
<dbReference type="AlphaFoldDB" id="A0A4P2VKI9"/>
<dbReference type="Proteomes" id="UP000509448">
    <property type="component" value="Chromosome"/>
</dbReference>
<dbReference type="InterPro" id="IPR006605">
    <property type="entry name" value="G2_nidogen/fibulin_G2F"/>
</dbReference>
<evidence type="ECO:0000313" key="2">
    <source>
        <dbReference type="EMBL" id="BBE41765.1"/>
    </source>
</evidence>
<gene>
    <name evidence="2" type="ORF">NAS2_0374</name>
</gene>
<dbReference type="SUPFAM" id="SSF56112">
    <property type="entry name" value="Protein kinase-like (PK-like)"/>
    <property type="match status" value="1"/>
</dbReference>
<dbReference type="GeneID" id="55584192"/>
<reference evidence="2 3" key="1">
    <citation type="journal article" date="2019" name="ISME J.">
        <title>Isolation and characterization of a thermophilic sulfur- and iron-reducing thaumarchaeote from a terrestrial acidic hot spring.</title>
        <authorList>
            <person name="Kato S."/>
            <person name="Itoh T."/>
            <person name="Yuki M."/>
            <person name="Nagamori M."/>
            <person name="Ohnishi M."/>
            <person name="Uematsu K."/>
            <person name="Suzuki K."/>
            <person name="Takashina T."/>
            <person name="Ohkuma M."/>
        </authorList>
    </citation>
    <scope>NUCLEOTIDE SEQUENCE [LARGE SCALE GENOMIC DNA]</scope>
    <source>
        <strain evidence="2 3">NAS-02</strain>
    </source>
</reference>
<dbReference type="RefSeq" id="WP_174448072.1">
    <property type="nucleotide sequence ID" value="NZ_AP018732.1"/>
</dbReference>
<keyword evidence="3" id="KW-1185">Reference proteome</keyword>
<protein>
    <recommendedName>
        <fullName evidence="1">Nidogen G2 beta-barrel domain-containing protein</fullName>
    </recommendedName>
</protein>
<accession>A0A4P2VKI9</accession>
<dbReference type="Pfam" id="PF06293">
    <property type="entry name" value="Kdo"/>
    <property type="match status" value="1"/>
</dbReference>
<dbReference type="KEGG" id="ccai:NAS2_0374"/>
<feature type="domain" description="Nidogen G2 beta-barrel" evidence="1">
    <location>
        <begin position="411"/>
        <end position="544"/>
    </location>
</feature>
<evidence type="ECO:0000259" key="1">
    <source>
        <dbReference type="PROSITE" id="PS50993"/>
    </source>
</evidence>
<sequence>MIPIPDDAAREAMEIASSLPGGLLALVAYGSQVAGYASPESDYDLIAVTGGGAARYRYVRGSGGGGGGRYFSILSVGVDRLRADAERGTLGEFVAGRFLNPYQVLVGEEVVERAAAAYRRRVAMEELARLAAIYGQFAPELLMPPEYFLFSKLRRRARIYPPARYSYVRTYSGPEGRRNLEFSASRMREALDSLAAEGIVEAVGADGGGGRILYRALRPPTPRRPPELETLSLAVRQYAAHLSSGRVSPRVFLEELSSKARRSRAAGALELPELDRPSRLLSIPEGMLSSEGLKPLLEGCGDARSRPLGEFYSTTRVVEASCGGRGIRIVVKDYGSPWSAKWIMVRVAAAGIREMRLTSLERLSAEYAFTRSLRAAGLSTPRILLVDPGRPLMAREYVDGVVLEKVVGEEEPFRELGRLMGRLHSIGVTLGDVKPSNFLVSQPGTARPRIYLIDCEQAMLGGSAPWDVASFLYFLAPLGRRRGWDVVRKSAISFLEGYSSTGDISTLRSALSTRYLAPLSPLLQPGEGAAIAGVLSQFLSGLRI</sequence>
<dbReference type="EMBL" id="AP018732">
    <property type="protein sequence ID" value="BBE41765.1"/>
    <property type="molecule type" value="Genomic_DNA"/>
</dbReference>